<dbReference type="SUPFAM" id="SSF57667">
    <property type="entry name" value="beta-beta-alpha zinc fingers"/>
    <property type="match status" value="1"/>
</dbReference>
<dbReference type="InterPro" id="IPR013087">
    <property type="entry name" value="Znf_C2H2_type"/>
</dbReference>
<keyword evidence="1" id="KW-0863">Zinc-finger</keyword>
<keyword evidence="1" id="KW-0862">Zinc</keyword>
<name>A0A7D3R2T9_9VIRU</name>
<dbReference type="Gene3D" id="3.30.160.60">
    <property type="entry name" value="Classic Zinc Finger"/>
    <property type="match status" value="1"/>
</dbReference>
<keyword evidence="1" id="KW-0479">Metal-binding</keyword>
<feature type="domain" description="C2H2-type" evidence="3">
    <location>
        <begin position="53"/>
        <end position="84"/>
    </location>
</feature>
<gene>
    <name evidence="4" type="ORF">Fadolivirus_1_1280</name>
</gene>
<dbReference type="InterPro" id="IPR036236">
    <property type="entry name" value="Znf_C2H2_sf"/>
</dbReference>
<evidence type="ECO:0000313" key="4">
    <source>
        <dbReference type="EMBL" id="QKF94738.1"/>
    </source>
</evidence>
<evidence type="ECO:0000256" key="1">
    <source>
        <dbReference type="PROSITE-ProRule" id="PRU00042"/>
    </source>
</evidence>
<evidence type="ECO:0000256" key="2">
    <source>
        <dbReference type="SAM" id="Coils"/>
    </source>
</evidence>
<evidence type="ECO:0000259" key="3">
    <source>
        <dbReference type="PROSITE" id="PS50157"/>
    </source>
</evidence>
<feature type="coiled-coil region" evidence="2">
    <location>
        <begin position="82"/>
        <end position="109"/>
    </location>
</feature>
<keyword evidence="2" id="KW-0175">Coiled coil</keyword>
<accession>A0A7D3R2T9</accession>
<dbReference type="SMART" id="SM00355">
    <property type="entry name" value="ZnF_C2H2"/>
    <property type="match status" value="2"/>
</dbReference>
<sequence>MKYICSSCNYETCDKSNYNKHINSSSHIEKCTKTKQLLTKTHQNSKVIQTQEYKCNCCNQVFTRNSNLNRHKQICMEAKLQEKDKQHEIDLLKQKVAHLEKDNKELKAYIKSGNLAPTYNISVKKYIQKNYSDAPALGKLELSDYAMLTYEPEVSKKSGKKKKVTDNDSNEDMDDVMNNKLIQILIYNYNNNTLHKFFGDFIVKNYKKEDPSQQAIWNSDVSRLTYIIKELLYNNIESRWSSDFKGVKTKNYIITPLLKYIRKCIDEYWIRSVDSFKELDTKSLETLQMDLIILQKIKKEIDNHTLADDIVKFIAPEFYMSKGSDKLIEYFIDEEVNV</sequence>
<dbReference type="PROSITE" id="PS50157">
    <property type="entry name" value="ZINC_FINGER_C2H2_2"/>
    <property type="match status" value="1"/>
</dbReference>
<dbReference type="EMBL" id="MT418680">
    <property type="protein sequence ID" value="QKF94738.1"/>
    <property type="molecule type" value="Genomic_DNA"/>
</dbReference>
<keyword evidence="5" id="KW-1185">Reference proteome</keyword>
<evidence type="ECO:0000313" key="5">
    <source>
        <dbReference type="Proteomes" id="UP001162001"/>
    </source>
</evidence>
<proteinExistence type="predicted"/>
<protein>
    <submittedName>
        <fullName evidence="4">Zinc finger C2H2-type protein</fullName>
    </submittedName>
</protein>
<reference evidence="4 5" key="1">
    <citation type="submission" date="2020-04" db="EMBL/GenBank/DDBJ databases">
        <title>Advantages and limits of metagenomic assembly and binning of a giant virus.</title>
        <authorList>
            <person name="Schulz F."/>
            <person name="Andreani J."/>
            <person name="Francis R."/>
            <person name="Boudjemaa H."/>
            <person name="Bou Khalil J.Y."/>
            <person name="Lee J."/>
            <person name="La Scola B."/>
            <person name="Woyke T."/>
        </authorList>
    </citation>
    <scope>NUCLEOTIDE SEQUENCE [LARGE SCALE GENOMIC DNA]</scope>
    <source>
        <strain evidence="4 5">FV1/VV64</strain>
    </source>
</reference>
<organism evidence="4 5">
    <name type="scientific">Fadolivirus FV1/VV64</name>
    <dbReference type="NCBI Taxonomy" id="3070911"/>
    <lineage>
        <taxon>Viruses</taxon>
        <taxon>Varidnaviria</taxon>
        <taxon>Bamfordvirae</taxon>
        <taxon>Nucleocytoviricota</taxon>
        <taxon>Megaviricetes</taxon>
        <taxon>Imitervirales</taxon>
        <taxon>Mimiviridae</taxon>
        <taxon>Klosneuvirinae</taxon>
        <taxon>Fadolivirus</taxon>
        <taxon>Fadolivirus algeromassiliense</taxon>
    </lineage>
</organism>
<dbReference type="Proteomes" id="UP001162001">
    <property type="component" value="Segment"/>
</dbReference>
<dbReference type="GO" id="GO:0008270">
    <property type="term" value="F:zinc ion binding"/>
    <property type="evidence" value="ECO:0007669"/>
    <property type="project" value="UniProtKB-KW"/>
</dbReference>